<dbReference type="Proteomes" id="UP000289411">
    <property type="component" value="Unassembled WGS sequence"/>
</dbReference>
<evidence type="ECO:0000259" key="3">
    <source>
        <dbReference type="Pfam" id="PF02974"/>
    </source>
</evidence>
<feature type="compositionally biased region" description="Basic residues" evidence="2">
    <location>
        <begin position="1"/>
        <end position="11"/>
    </location>
</feature>
<name>A0A4Q2RA16_9HYPH</name>
<dbReference type="AlphaFoldDB" id="A0A4Q2RA16"/>
<evidence type="ECO:0000256" key="1">
    <source>
        <dbReference type="ARBA" id="ARBA00022729"/>
    </source>
</evidence>
<keyword evidence="5" id="KW-1185">Reference proteome</keyword>
<accession>A0A4Q2RA16</accession>
<keyword evidence="1" id="KW-0732">Signal</keyword>
<comment type="caution">
    <text evidence="4">The sequence shown here is derived from an EMBL/GenBank/DDBJ whole genome shotgun (WGS) entry which is preliminary data.</text>
</comment>
<feature type="domain" description="Alkaline proteinase inhibitor/ Outer membrane lipoprotein Omp19" evidence="3">
    <location>
        <begin position="58"/>
        <end position="143"/>
    </location>
</feature>
<dbReference type="Pfam" id="PF02974">
    <property type="entry name" value="Inh"/>
    <property type="match status" value="2"/>
</dbReference>
<dbReference type="SUPFAM" id="SSF50882">
    <property type="entry name" value="beta-Barrel protease inhibitors"/>
    <property type="match status" value="2"/>
</dbReference>
<feature type="region of interest" description="Disordered" evidence="2">
    <location>
        <begin position="280"/>
        <end position="302"/>
    </location>
</feature>
<feature type="region of interest" description="Disordered" evidence="2">
    <location>
        <begin position="1"/>
        <end position="23"/>
    </location>
</feature>
<dbReference type="GO" id="GO:0004866">
    <property type="term" value="F:endopeptidase inhibitor activity"/>
    <property type="evidence" value="ECO:0007669"/>
    <property type="project" value="InterPro"/>
</dbReference>
<feature type="region of interest" description="Disordered" evidence="2">
    <location>
        <begin position="164"/>
        <end position="203"/>
    </location>
</feature>
<feature type="compositionally biased region" description="Low complexity" evidence="2">
    <location>
        <begin position="164"/>
        <end position="179"/>
    </location>
</feature>
<reference evidence="4 5" key="2">
    <citation type="submission" date="2019-02" db="EMBL/GenBank/DDBJ databases">
        <title>'Lichenibacterium ramalinii' gen. nov. sp. nov., 'Lichenibacterium minor' gen. nov. sp. nov.</title>
        <authorList>
            <person name="Pankratov T."/>
        </authorList>
    </citation>
    <scope>NUCLEOTIDE SEQUENCE [LARGE SCALE GENOMIC DNA]</scope>
    <source>
        <strain evidence="4 5">RmlP001</strain>
    </source>
</reference>
<reference evidence="4 5" key="1">
    <citation type="submission" date="2018-09" db="EMBL/GenBank/DDBJ databases">
        <authorList>
            <person name="Grouzdev D.S."/>
            <person name="Krutkina M.S."/>
        </authorList>
    </citation>
    <scope>NUCLEOTIDE SEQUENCE [LARGE SCALE GENOMIC DNA]</scope>
    <source>
        <strain evidence="4 5">RmlP001</strain>
    </source>
</reference>
<dbReference type="OrthoDB" id="8446360at2"/>
<organism evidence="4 5">
    <name type="scientific">Lichenibacterium ramalinae</name>
    <dbReference type="NCBI Taxonomy" id="2316527"/>
    <lineage>
        <taxon>Bacteria</taxon>
        <taxon>Pseudomonadati</taxon>
        <taxon>Pseudomonadota</taxon>
        <taxon>Alphaproteobacteria</taxon>
        <taxon>Hyphomicrobiales</taxon>
        <taxon>Lichenihabitantaceae</taxon>
        <taxon>Lichenibacterium</taxon>
    </lineage>
</organism>
<proteinExistence type="predicted"/>
<dbReference type="EMBL" id="QYBC01000013">
    <property type="protein sequence ID" value="RYB03581.1"/>
    <property type="molecule type" value="Genomic_DNA"/>
</dbReference>
<dbReference type="InterPro" id="IPR016085">
    <property type="entry name" value="Protease_inh_B-barrel_dom"/>
</dbReference>
<evidence type="ECO:0000313" key="5">
    <source>
        <dbReference type="Proteomes" id="UP000289411"/>
    </source>
</evidence>
<gene>
    <name evidence="4" type="ORF">D3272_15625</name>
</gene>
<evidence type="ECO:0000313" key="4">
    <source>
        <dbReference type="EMBL" id="RYB03581.1"/>
    </source>
</evidence>
<feature type="domain" description="Alkaline proteinase inhibitor/ Outer membrane lipoprotein Omp19" evidence="3">
    <location>
        <begin position="204"/>
        <end position="301"/>
    </location>
</feature>
<dbReference type="InterPro" id="IPR021140">
    <property type="entry name" value="Inh/Omp19"/>
</dbReference>
<evidence type="ECO:0000256" key="2">
    <source>
        <dbReference type="SAM" id="MobiDB-lite"/>
    </source>
</evidence>
<feature type="compositionally biased region" description="Low complexity" evidence="2">
    <location>
        <begin position="12"/>
        <end position="23"/>
    </location>
</feature>
<feature type="compositionally biased region" description="Basic and acidic residues" evidence="2">
    <location>
        <begin position="180"/>
        <end position="191"/>
    </location>
</feature>
<dbReference type="Gene3D" id="2.40.128.10">
    <property type="match status" value="2"/>
</dbReference>
<sequence>MRRNPRPRPMKPTRNASPGPAGRRSASLAAALAALSLGGGIVLSGVGPALAAGGAPSTWTLAVEGGDRQCRLTLRPDVDGKGAPVAMPSGCRRAFPGLKGVAFWTSTGDGLRLDDAHGDALLAFDAQGDGFRTTSPQGEPLKLTSVDGKGKAALDRAAAAAASRAEPAQAAAKTASAKAETAKAESAKAEPARSAAAHKAGADKPAEVAGRYAVLRDKTRDTGCMVTLDDKAHGPGATLKARLAPACRDQGIVIFDPVGWQMVSGRLVLTARKGHTTELDTQDDGSWMNDPGKGKTLSLKRI</sequence>
<protein>
    <recommendedName>
        <fullName evidence="3">Alkaline proteinase inhibitor/ Outer membrane lipoprotein Omp19 domain-containing protein</fullName>
    </recommendedName>
</protein>